<dbReference type="Gene3D" id="2.160.20.10">
    <property type="entry name" value="Single-stranded right-handed beta-helix, Pectin lyase-like"/>
    <property type="match status" value="1"/>
</dbReference>
<feature type="domain" description="Right handed beta helix" evidence="2">
    <location>
        <begin position="94"/>
        <end position="271"/>
    </location>
</feature>
<comment type="caution">
    <text evidence="3">The sequence shown here is derived from an EMBL/GenBank/DDBJ whole genome shotgun (WGS) entry which is preliminary data.</text>
</comment>
<dbReference type="SMART" id="SM00710">
    <property type="entry name" value="PbH1"/>
    <property type="match status" value="8"/>
</dbReference>
<organism evidence="3 4">
    <name type="scientific">Amnibacterium setariae</name>
    <dbReference type="NCBI Taxonomy" id="2306585"/>
    <lineage>
        <taxon>Bacteria</taxon>
        <taxon>Bacillati</taxon>
        <taxon>Actinomycetota</taxon>
        <taxon>Actinomycetes</taxon>
        <taxon>Micrococcales</taxon>
        <taxon>Microbacteriaceae</taxon>
        <taxon>Amnibacterium</taxon>
    </lineage>
</organism>
<evidence type="ECO:0000259" key="2">
    <source>
        <dbReference type="Pfam" id="PF13229"/>
    </source>
</evidence>
<protein>
    <submittedName>
        <fullName evidence="3">Right-handed parallel beta-helix repeat-containing protein</fullName>
    </submittedName>
</protein>
<reference evidence="4" key="1">
    <citation type="submission" date="2018-09" db="EMBL/GenBank/DDBJ databases">
        <authorList>
            <person name="Kim I."/>
        </authorList>
    </citation>
    <scope>NUCLEOTIDE SEQUENCE [LARGE SCALE GENOMIC DNA]</scope>
    <source>
        <strain evidence="4">DD4a</strain>
    </source>
</reference>
<dbReference type="InterPro" id="IPR006626">
    <property type="entry name" value="PbH1"/>
</dbReference>
<accession>A0A3A1TSC1</accession>
<name>A0A3A1TSC1_9MICO</name>
<dbReference type="InterPro" id="IPR011050">
    <property type="entry name" value="Pectin_lyase_fold/virulence"/>
</dbReference>
<evidence type="ECO:0000313" key="4">
    <source>
        <dbReference type="Proteomes" id="UP000265742"/>
    </source>
</evidence>
<keyword evidence="4" id="KW-1185">Reference proteome</keyword>
<evidence type="ECO:0000313" key="3">
    <source>
        <dbReference type="EMBL" id="RIX26595.1"/>
    </source>
</evidence>
<dbReference type="Proteomes" id="UP000265742">
    <property type="component" value="Unassembled WGS sequence"/>
</dbReference>
<proteinExistence type="predicted"/>
<dbReference type="SUPFAM" id="SSF51126">
    <property type="entry name" value="Pectin lyase-like"/>
    <property type="match status" value="1"/>
</dbReference>
<dbReference type="InterPro" id="IPR012334">
    <property type="entry name" value="Pectin_lyas_fold"/>
</dbReference>
<dbReference type="EMBL" id="QXTG01000003">
    <property type="protein sequence ID" value="RIX26595.1"/>
    <property type="molecule type" value="Genomic_DNA"/>
</dbReference>
<dbReference type="AlphaFoldDB" id="A0A3A1TSC1"/>
<dbReference type="Pfam" id="PF13229">
    <property type="entry name" value="Beta_helix"/>
    <property type="match status" value="1"/>
</dbReference>
<feature type="region of interest" description="Disordered" evidence="1">
    <location>
        <begin position="325"/>
        <end position="352"/>
    </location>
</feature>
<dbReference type="InterPro" id="IPR039448">
    <property type="entry name" value="Beta_helix"/>
</dbReference>
<gene>
    <name evidence="3" type="ORF">D1781_16900</name>
</gene>
<evidence type="ECO:0000256" key="1">
    <source>
        <dbReference type="SAM" id="MobiDB-lite"/>
    </source>
</evidence>
<sequence>METATLTLKNQAYWTVQDLHVTNRTKASTASVFRSGVLLLNDNGGYLAGVTLQRLTVDNVTSKLLYQNKHDARDWGGISVHTVRRGGGDGYTGLRILNNVVSGVGRTGIVTSNREYPNGLDLGLRIAGNTVSKSRGDGIIMRGARNASIDHNTVKNSSNMWPCPGCMKVRGMGANAGIWPTWSSDSVIEKNNVYGTHVGHGDGEGIDLDIMAERITVQYNWIHDNDGGGVLFCGSKASSVRFNIFENNKKSAIAFIGSVPAKDSSVYNNTFYAAKSAKAGNVRTFNGLHGSGIAFFNNLIYNYGNANWTFPAKVSFRSNTILGVRGRGEPKGTGTSRTDPKLKHPGVGGTAFSTLGGYKPKNASKMPKGVAVPSSVKVDFFGKKVDPKRPTRGAAG</sequence>